<dbReference type="Pfam" id="PF25597">
    <property type="entry name" value="SH3_retrovirus"/>
    <property type="match status" value="1"/>
</dbReference>
<feature type="compositionally biased region" description="Polar residues" evidence="5">
    <location>
        <begin position="255"/>
        <end position="267"/>
    </location>
</feature>
<proteinExistence type="predicted"/>
<dbReference type="Pfam" id="PF13976">
    <property type="entry name" value="gag_pre-integrs"/>
    <property type="match status" value="1"/>
</dbReference>
<keyword evidence="1" id="KW-0645">Protease</keyword>
<dbReference type="GO" id="GO:0046872">
    <property type="term" value="F:metal ion binding"/>
    <property type="evidence" value="ECO:0007669"/>
    <property type="project" value="UniProtKB-KW"/>
</dbReference>
<evidence type="ECO:0000256" key="3">
    <source>
        <dbReference type="ARBA" id="ARBA00022750"/>
    </source>
</evidence>
<evidence type="ECO:0000256" key="1">
    <source>
        <dbReference type="ARBA" id="ARBA00022670"/>
    </source>
</evidence>
<evidence type="ECO:0000313" key="8">
    <source>
        <dbReference type="Proteomes" id="UP001632038"/>
    </source>
</evidence>
<dbReference type="Pfam" id="PF00665">
    <property type="entry name" value="rve"/>
    <property type="match status" value="1"/>
</dbReference>
<organism evidence="7 8">
    <name type="scientific">Castilleja foliolosa</name>
    <dbReference type="NCBI Taxonomy" id="1961234"/>
    <lineage>
        <taxon>Eukaryota</taxon>
        <taxon>Viridiplantae</taxon>
        <taxon>Streptophyta</taxon>
        <taxon>Embryophyta</taxon>
        <taxon>Tracheophyta</taxon>
        <taxon>Spermatophyta</taxon>
        <taxon>Magnoliopsida</taxon>
        <taxon>eudicotyledons</taxon>
        <taxon>Gunneridae</taxon>
        <taxon>Pentapetalae</taxon>
        <taxon>asterids</taxon>
        <taxon>lamiids</taxon>
        <taxon>Lamiales</taxon>
        <taxon>Orobanchaceae</taxon>
        <taxon>Pedicularideae</taxon>
        <taxon>Castillejinae</taxon>
        <taxon>Castilleja</taxon>
    </lineage>
</organism>
<keyword evidence="8" id="KW-1185">Reference proteome</keyword>
<evidence type="ECO:0000313" key="7">
    <source>
        <dbReference type="EMBL" id="KAL3648881.1"/>
    </source>
</evidence>
<dbReference type="EMBL" id="JAVIJP010000007">
    <property type="protein sequence ID" value="KAL3648881.1"/>
    <property type="molecule type" value="Genomic_DNA"/>
</dbReference>
<dbReference type="GO" id="GO:0006508">
    <property type="term" value="P:proteolysis"/>
    <property type="evidence" value="ECO:0007669"/>
    <property type="project" value="UniProtKB-KW"/>
</dbReference>
<dbReference type="GO" id="GO:0004190">
    <property type="term" value="F:aspartic-type endopeptidase activity"/>
    <property type="evidence" value="ECO:0007669"/>
    <property type="project" value="UniProtKB-KW"/>
</dbReference>
<keyword evidence="3" id="KW-0064">Aspartyl protease</keyword>
<keyword evidence="2" id="KW-0479">Metal-binding</keyword>
<feature type="region of interest" description="Disordered" evidence="5">
    <location>
        <begin position="808"/>
        <end position="843"/>
    </location>
</feature>
<dbReference type="InterPro" id="IPR039537">
    <property type="entry name" value="Retrotran_Ty1/copia-like"/>
</dbReference>
<dbReference type="PROSITE" id="PS50994">
    <property type="entry name" value="INTEGRASE"/>
    <property type="match status" value="1"/>
</dbReference>
<dbReference type="SUPFAM" id="SSF57756">
    <property type="entry name" value="Retrovirus zinc finger-like domains"/>
    <property type="match status" value="1"/>
</dbReference>
<reference evidence="8" key="1">
    <citation type="journal article" date="2024" name="IScience">
        <title>Strigolactones Initiate the Formation of Haustorium-like Structures in Castilleja.</title>
        <authorList>
            <person name="Buerger M."/>
            <person name="Peterson D."/>
            <person name="Chory J."/>
        </authorList>
    </citation>
    <scope>NUCLEOTIDE SEQUENCE [LARGE SCALE GENOMIC DNA]</scope>
</reference>
<evidence type="ECO:0000256" key="2">
    <source>
        <dbReference type="ARBA" id="ARBA00022723"/>
    </source>
</evidence>
<dbReference type="PANTHER" id="PTHR42648">
    <property type="entry name" value="TRANSPOSASE, PUTATIVE-RELATED"/>
    <property type="match status" value="1"/>
</dbReference>
<dbReference type="InterPro" id="IPR001584">
    <property type="entry name" value="Integrase_cat-core"/>
</dbReference>
<dbReference type="InterPro" id="IPR057670">
    <property type="entry name" value="SH3_retrovirus"/>
</dbReference>
<dbReference type="Pfam" id="PF14223">
    <property type="entry name" value="Retrotran_gag_2"/>
    <property type="match status" value="1"/>
</dbReference>
<comment type="caution">
    <text evidence="7">The sequence shown here is derived from an EMBL/GenBank/DDBJ whole genome shotgun (WGS) entry which is preliminary data.</text>
</comment>
<evidence type="ECO:0000256" key="4">
    <source>
        <dbReference type="ARBA" id="ARBA00022801"/>
    </source>
</evidence>
<feature type="region of interest" description="Disordered" evidence="5">
    <location>
        <begin position="212"/>
        <end position="277"/>
    </location>
</feature>
<dbReference type="PANTHER" id="PTHR42648:SF26">
    <property type="entry name" value="INTEGRASE CATALYTIC DOMAIN-CONTAINING PROTEIN"/>
    <property type="match status" value="1"/>
</dbReference>
<dbReference type="Pfam" id="PF07727">
    <property type="entry name" value="RVT_2"/>
    <property type="match status" value="1"/>
</dbReference>
<feature type="domain" description="Integrase catalytic" evidence="6">
    <location>
        <begin position="508"/>
        <end position="675"/>
    </location>
</feature>
<name>A0ABD3E733_9LAMI</name>
<dbReference type="InterPro" id="IPR025724">
    <property type="entry name" value="GAG-pre-integrase_dom"/>
</dbReference>
<sequence>MAQTSSSVFDASLSLQAMTSLVTIKLTSTNYLVWHGQVYPLLYTQKILPYVDGSLPAPSRTLSSSDDAAAVNPTYVDWLSKDQIVRVFLSSTLTEEAMAVIIGCRSSADVWSTLATTFNQQSKARELRLKDELQFIKKGSKSVSEYGNIFRGLCDQLLSLGCVIDNTDKSHWFLRGLGSEFHNFSTSQINLIPLPTFPELLAKAESHELFTRSLENPSPVSNPSQAFSAQNQSNNSGGRKYSNNRNFGNHFAGYNNKSGGRGNYNQPNGGGGKKRSPPTCQICRQSGHYATFCPDRYGNNASQTNLAEAFQAGCSLNSSSNSDWYVDTGATAHMVRSPTSLDSSSSYSGTDSVVVGNGNSLSISRIGSRNLSRDLSLLDVLVVPHITKNLLSVSKLTNDFPVNITFTDKLFEIQHRLTGVPLARGKRENGLYVLENGHEGLVAALTSTNIKGSFDLWHRRLGHASFDTIKLLNKLGFLSVSSILPNPTPCSSCHLAKSKRLSFVSNTRRASHVLDIIHCDLWGPSPITSWDGYRYYAVFIDDFSKYSWLYPLRLKSDFFDAFVKFKLLVENQLSCSIKRFQSDGGTEFTSTRFQDLLRHNGILHTMSCPYTPAQNGRAERKHRHITETGLSMLFHASVPLKFWVEAFCTAVYTINRLPSSVLDSKSPYEVLFLSAPSYENFHPFGCRVFPCLRDVAVHKFSPRSIPCIFMGYSLRHKGFNCLDPSTSRFYIRRHAQFNEDLFPFDASSLPSSSRHLQLSTFSDAFAAPSATILNTPSPKPHLSTVPPTVIIEDDQVNIISPFTVPSSSTNATVADPPLPPLPPAQPSSGLPPVAPAQPLNAPSARMHPMRTRAQDGIVRSKYPVSSDFLTYSALLSSVHSSNTPKGFKSAAKSPEWVHAMNDELNALRVNRTWELVPRHLADNVIGSKWVFRTKFLADGSIERHKARLVAQGFAQLPGFDYDHTFSPVVKASTIRIILSIAVLNNWSLHQLDVNNAFLHGRLDKPVFMEQPPGFIDPIHPSYVCRLNKAIYGLKQAPRAWFKRFSDFILSLGFVN</sequence>
<protein>
    <recommendedName>
        <fullName evidence="6">Integrase catalytic domain-containing protein</fullName>
    </recommendedName>
</protein>
<dbReference type="AlphaFoldDB" id="A0ABD3E733"/>
<dbReference type="InterPro" id="IPR036875">
    <property type="entry name" value="Znf_CCHC_sf"/>
</dbReference>
<dbReference type="SUPFAM" id="SSF56672">
    <property type="entry name" value="DNA/RNA polymerases"/>
    <property type="match status" value="1"/>
</dbReference>
<dbReference type="InterPro" id="IPR013103">
    <property type="entry name" value="RVT_2"/>
</dbReference>
<evidence type="ECO:0000259" key="6">
    <source>
        <dbReference type="PROSITE" id="PS50994"/>
    </source>
</evidence>
<accession>A0ABD3E733</accession>
<dbReference type="Pfam" id="PF22936">
    <property type="entry name" value="Pol_BBD"/>
    <property type="match status" value="1"/>
</dbReference>
<dbReference type="SUPFAM" id="SSF53098">
    <property type="entry name" value="Ribonuclease H-like"/>
    <property type="match status" value="1"/>
</dbReference>
<keyword evidence="4" id="KW-0378">Hydrolase</keyword>
<dbReference type="InterPro" id="IPR054722">
    <property type="entry name" value="PolX-like_BBD"/>
</dbReference>
<dbReference type="InterPro" id="IPR043502">
    <property type="entry name" value="DNA/RNA_pol_sf"/>
</dbReference>
<dbReference type="Proteomes" id="UP001632038">
    <property type="component" value="Unassembled WGS sequence"/>
</dbReference>
<dbReference type="Gene3D" id="3.30.420.10">
    <property type="entry name" value="Ribonuclease H-like superfamily/Ribonuclease H"/>
    <property type="match status" value="1"/>
</dbReference>
<dbReference type="InterPro" id="IPR036397">
    <property type="entry name" value="RNaseH_sf"/>
</dbReference>
<evidence type="ECO:0000256" key="5">
    <source>
        <dbReference type="SAM" id="MobiDB-lite"/>
    </source>
</evidence>
<dbReference type="InterPro" id="IPR012337">
    <property type="entry name" value="RNaseH-like_sf"/>
</dbReference>
<gene>
    <name evidence="7" type="ORF">CASFOL_005284</name>
</gene>
<feature type="compositionally biased region" description="Pro residues" evidence="5">
    <location>
        <begin position="816"/>
        <end position="825"/>
    </location>
</feature>
<feature type="compositionally biased region" description="Polar residues" evidence="5">
    <location>
        <begin position="213"/>
        <end position="247"/>
    </location>
</feature>